<keyword evidence="3" id="KW-1185">Reference proteome</keyword>
<organism evidence="2 3">
    <name type="scientific">Byssochlamys spectabilis</name>
    <name type="common">Paecilomyces variotii</name>
    <dbReference type="NCBI Taxonomy" id="264951"/>
    <lineage>
        <taxon>Eukaryota</taxon>
        <taxon>Fungi</taxon>
        <taxon>Dikarya</taxon>
        <taxon>Ascomycota</taxon>
        <taxon>Pezizomycotina</taxon>
        <taxon>Eurotiomycetes</taxon>
        <taxon>Eurotiomycetidae</taxon>
        <taxon>Eurotiales</taxon>
        <taxon>Thermoascaceae</taxon>
        <taxon>Paecilomyces</taxon>
    </lineage>
</organism>
<feature type="transmembrane region" description="Helical" evidence="1">
    <location>
        <begin position="138"/>
        <end position="160"/>
    </location>
</feature>
<dbReference type="Proteomes" id="UP000283841">
    <property type="component" value="Unassembled WGS sequence"/>
</dbReference>
<dbReference type="RefSeq" id="XP_028487178.1">
    <property type="nucleotide sequence ID" value="XM_028625415.1"/>
</dbReference>
<dbReference type="GeneID" id="39594692"/>
<comment type="caution">
    <text evidence="2">The sequence shown here is derived from an EMBL/GenBank/DDBJ whole genome shotgun (WGS) entry which is preliminary data.</text>
</comment>
<sequence>MAVVNYLSYLGSYEVVIRQTVDLCALQAADPIGRGWRGARAPTRAPARSGERVTCHKVPPSSWQDRPGEGAPWLWPVRRSLLPGSGRSLCLPSLSLAGCSVLRISSPPPSLSLCVSFLSLSRAVSLSLSTYGRLTYCLLSFLFAFQGYCLRILSVLWYLLSLTRTT</sequence>
<evidence type="ECO:0000256" key="1">
    <source>
        <dbReference type="SAM" id="Phobius"/>
    </source>
</evidence>
<keyword evidence="1" id="KW-1133">Transmembrane helix</keyword>
<keyword evidence="1" id="KW-0472">Membrane</keyword>
<dbReference type="EMBL" id="RCNU01000002">
    <property type="protein sequence ID" value="RWQ97533.1"/>
    <property type="molecule type" value="Genomic_DNA"/>
</dbReference>
<dbReference type="VEuPathDB" id="FungiDB:C8Q69DRAFT_139821"/>
<dbReference type="AlphaFoldDB" id="A0A443I0E3"/>
<proteinExistence type="predicted"/>
<keyword evidence="1" id="KW-0812">Transmembrane</keyword>
<reference evidence="2 3" key="1">
    <citation type="journal article" date="2018" name="Front. Microbiol.">
        <title>Genomic and genetic insights into a cosmopolitan fungus, Paecilomyces variotii (Eurotiales).</title>
        <authorList>
            <person name="Urquhart A.S."/>
            <person name="Mondo S.J."/>
            <person name="Makela M.R."/>
            <person name="Hane J.K."/>
            <person name="Wiebenga A."/>
            <person name="He G."/>
            <person name="Mihaltcheva S."/>
            <person name="Pangilinan J."/>
            <person name="Lipzen A."/>
            <person name="Barry K."/>
            <person name="de Vries R.P."/>
            <person name="Grigoriev I.V."/>
            <person name="Idnurm A."/>
        </authorList>
    </citation>
    <scope>NUCLEOTIDE SEQUENCE [LARGE SCALE GENOMIC DNA]</scope>
    <source>
        <strain evidence="2 3">CBS 101075</strain>
    </source>
</reference>
<name>A0A443I0E3_BYSSP</name>
<accession>A0A443I0E3</accession>
<evidence type="ECO:0000313" key="3">
    <source>
        <dbReference type="Proteomes" id="UP000283841"/>
    </source>
</evidence>
<gene>
    <name evidence="2" type="ORF">C8Q69DRAFT_139821</name>
</gene>
<protein>
    <submittedName>
        <fullName evidence="2">Uncharacterized protein</fullName>
    </submittedName>
</protein>
<evidence type="ECO:0000313" key="2">
    <source>
        <dbReference type="EMBL" id="RWQ97533.1"/>
    </source>
</evidence>